<dbReference type="AlphaFoldDB" id="A0A0L6V7Y7"/>
<keyword evidence="2" id="KW-1185">Reference proteome</keyword>
<dbReference type="VEuPathDB" id="FungiDB:VP01_2455g3"/>
<gene>
    <name evidence="1" type="ORF">VP01_2455g3</name>
</gene>
<organism evidence="1 2">
    <name type="scientific">Puccinia sorghi</name>
    <dbReference type="NCBI Taxonomy" id="27349"/>
    <lineage>
        <taxon>Eukaryota</taxon>
        <taxon>Fungi</taxon>
        <taxon>Dikarya</taxon>
        <taxon>Basidiomycota</taxon>
        <taxon>Pucciniomycotina</taxon>
        <taxon>Pucciniomycetes</taxon>
        <taxon>Pucciniales</taxon>
        <taxon>Pucciniaceae</taxon>
        <taxon>Puccinia</taxon>
    </lineage>
</organism>
<proteinExistence type="predicted"/>
<dbReference type="Proteomes" id="UP000037035">
    <property type="component" value="Unassembled WGS sequence"/>
</dbReference>
<dbReference type="EMBL" id="LAVV01007342">
    <property type="protein sequence ID" value="KNZ56245.1"/>
    <property type="molecule type" value="Genomic_DNA"/>
</dbReference>
<comment type="caution">
    <text evidence="1">The sequence shown here is derived from an EMBL/GenBank/DDBJ whole genome shotgun (WGS) entry which is preliminary data.</text>
</comment>
<dbReference type="OrthoDB" id="2500664at2759"/>
<evidence type="ECO:0000313" key="2">
    <source>
        <dbReference type="Proteomes" id="UP000037035"/>
    </source>
</evidence>
<reference evidence="1 2" key="1">
    <citation type="submission" date="2015-08" db="EMBL/GenBank/DDBJ databases">
        <title>Next Generation Sequencing and Analysis of the Genome of Puccinia sorghi L Schw, the Causal Agent of Maize Common Rust.</title>
        <authorList>
            <person name="Rochi L."/>
            <person name="Burguener G."/>
            <person name="Darino M."/>
            <person name="Turjanski A."/>
            <person name="Kreff E."/>
            <person name="Dieguez M.J."/>
            <person name="Sacco F."/>
        </authorList>
    </citation>
    <scope>NUCLEOTIDE SEQUENCE [LARGE SCALE GENOMIC DNA]</scope>
    <source>
        <strain evidence="1 2">RO10H11247</strain>
    </source>
</reference>
<name>A0A0L6V7Y7_9BASI</name>
<protein>
    <submittedName>
        <fullName evidence="1">Uncharacterized protein</fullName>
    </submittedName>
</protein>
<evidence type="ECO:0000313" key="1">
    <source>
        <dbReference type="EMBL" id="KNZ56245.1"/>
    </source>
</evidence>
<accession>A0A0L6V7Y7</accession>
<sequence>MAWFLLRIVWSDGKIHVTGGTTPVGPGFVCAHLQCFTKENMQVSEVAQSREDTTGGALNSATGRGLTQTSWPDMIRNLILQHSCALLMLSGGALTHSSNVPPSAASSNHTSPVGWSPICSTKKYKKKGNADIHAGVSDTFNVALHDPTIALNTPGMEIGITCPAATRWNEQYARNLTLEGPTDEEREQQWIVSYMNSHPDQTLWELFTKTLDDDVYKWVHGPNPVEKGADIVVNFTVEVLEEFIKMIWAAFKWIVKFPFEFNREWQQVKNLGAELWDGSKIAVHLFAQNPINGFKTITGGLFLHLLLHPAEFTAESILLVGAGFQVIHWLIHGVEAIAGTLPPLVGKALMSVLWFIHSLDDPLLILTPIFTSTAQALQAGKGSAAFEASSEENGGFTSDDGGKSVTLPAGAVLPAAKQCPLLPPDLGAPPLTYGSLCLSSDPTRVREIIFGTTKPSNELTPEERIEAFNHVQKFWCCYGDNGRNSFPLPDGILDEVPGREQWEGKTFWKSVDINCQKIFDENPRPSGGRLTIEF</sequence>